<proteinExistence type="predicted"/>
<feature type="non-terminal residue" evidence="2">
    <location>
        <position position="160"/>
    </location>
</feature>
<evidence type="ECO:0000256" key="1">
    <source>
        <dbReference type="SAM" id="MobiDB-lite"/>
    </source>
</evidence>
<evidence type="ECO:0000313" key="2">
    <source>
        <dbReference type="EMBL" id="NJQ16858.1"/>
    </source>
</evidence>
<feature type="region of interest" description="Disordered" evidence="1">
    <location>
        <begin position="1"/>
        <end position="48"/>
    </location>
</feature>
<accession>A0ABX1CG17</accession>
<keyword evidence="3" id="KW-1185">Reference proteome</keyword>
<dbReference type="Proteomes" id="UP000727056">
    <property type="component" value="Unassembled WGS sequence"/>
</dbReference>
<gene>
    <name evidence="2" type="ORF">HCN52_18450</name>
</gene>
<evidence type="ECO:0000313" key="3">
    <source>
        <dbReference type="Proteomes" id="UP000727056"/>
    </source>
</evidence>
<sequence length="160" mass="16970">MGVSTRRPGSTGATGTRRAGTTAPRGPAGPGPGSGGRPRRLGVPDPARPHDWFAERLVQVLSGRSPVHTLLGHVRPGAFDQLVRLAEGAPLREGPTTAAVRRVGFCRPAAGVLEVFARIGSADRVRALAFRLEHRRGRWWCSAVELGPGPRRRARVPTGG</sequence>
<comment type="caution">
    <text evidence="2">The sequence shown here is derived from an EMBL/GenBank/DDBJ whole genome shotgun (WGS) entry which is preliminary data.</text>
</comment>
<protein>
    <submittedName>
        <fullName evidence="2">Uncharacterized protein</fullName>
    </submittedName>
</protein>
<dbReference type="RefSeq" id="WP_245175267.1">
    <property type="nucleotide sequence ID" value="NZ_JAAVJC010000204.1"/>
</dbReference>
<dbReference type="Pfam" id="PF20060">
    <property type="entry name" value="DUF6459"/>
    <property type="match status" value="1"/>
</dbReference>
<feature type="compositionally biased region" description="Low complexity" evidence="1">
    <location>
        <begin position="1"/>
        <end position="26"/>
    </location>
</feature>
<organism evidence="2 3">
    <name type="scientific">Streptomyces bohaiensis</name>
    <dbReference type="NCBI Taxonomy" id="1431344"/>
    <lineage>
        <taxon>Bacteria</taxon>
        <taxon>Bacillati</taxon>
        <taxon>Actinomycetota</taxon>
        <taxon>Actinomycetes</taxon>
        <taxon>Kitasatosporales</taxon>
        <taxon>Streptomycetaceae</taxon>
        <taxon>Streptomyces</taxon>
    </lineage>
</organism>
<dbReference type="EMBL" id="JAAVJC010000204">
    <property type="protein sequence ID" value="NJQ16858.1"/>
    <property type="molecule type" value="Genomic_DNA"/>
</dbReference>
<dbReference type="InterPro" id="IPR045596">
    <property type="entry name" value="DUF6459"/>
</dbReference>
<name>A0ABX1CG17_9ACTN</name>
<reference evidence="2 3" key="1">
    <citation type="submission" date="2020-03" db="EMBL/GenBank/DDBJ databases">
        <title>Draft genome of Streptomyces sp. ventii, isolated from the Axial Seamount in the Pacific Ocean, and resequencing of the two type strains Streptomyces lonarensis strain NCL 716 and Streptomyces bohaiensis strain 11A07.</title>
        <authorList>
            <person name="Loughran R.M."/>
            <person name="Pfannmuller K.M."/>
            <person name="Wasson B.J."/>
            <person name="Deadmond M.C."/>
            <person name="Paddock B.E."/>
            <person name="Koyack M.J."/>
            <person name="Gallegos D.A."/>
            <person name="Mitchell E.A."/>
            <person name="Ushijima B."/>
            <person name="Saw J.H."/>
            <person name="Mcphail K.L."/>
            <person name="Videau P."/>
        </authorList>
    </citation>
    <scope>NUCLEOTIDE SEQUENCE [LARGE SCALE GENOMIC DNA]</scope>
    <source>
        <strain evidence="2 3">11A07</strain>
    </source>
</reference>